<dbReference type="InterPro" id="IPR014284">
    <property type="entry name" value="RNA_pol_sigma-70_dom"/>
</dbReference>
<dbReference type="EMBL" id="FOXR01000031">
    <property type="protein sequence ID" value="SFQ35709.1"/>
    <property type="molecule type" value="Genomic_DNA"/>
</dbReference>
<proteinExistence type="inferred from homology"/>
<dbReference type="Pfam" id="PF04542">
    <property type="entry name" value="Sigma70_r2"/>
    <property type="match status" value="1"/>
</dbReference>
<dbReference type="Gene3D" id="1.10.10.10">
    <property type="entry name" value="Winged helix-like DNA-binding domain superfamily/Winged helix DNA-binding domain"/>
    <property type="match status" value="1"/>
</dbReference>
<dbReference type="GO" id="GO:0003677">
    <property type="term" value="F:DNA binding"/>
    <property type="evidence" value="ECO:0007669"/>
    <property type="project" value="InterPro"/>
</dbReference>
<dbReference type="GO" id="GO:0006352">
    <property type="term" value="P:DNA-templated transcription initiation"/>
    <property type="evidence" value="ECO:0007669"/>
    <property type="project" value="InterPro"/>
</dbReference>
<dbReference type="Gene3D" id="1.10.1740.10">
    <property type="match status" value="1"/>
</dbReference>
<dbReference type="AlphaFoldDB" id="A0A1I5XUR0"/>
<dbReference type="GO" id="GO:0016987">
    <property type="term" value="F:sigma factor activity"/>
    <property type="evidence" value="ECO:0007669"/>
    <property type="project" value="UniProtKB-KW"/>
</dbReference>
<sequence length="165" mass="19025">MNQPRGLNEFVRCAVEKYSKTVAKTAFAYLKNTADAEDVTQEVFLTLMQKAPAFESEEHLKAWLIRVTINKSRDFLKSGWLKSRTPLYEELLYLPSEQNDLLAAVLSLDVKYRLPIHLYYYEGYSIKEIAEILGERTTTIGTRLARGRKILKDILKDKIGGFEDE</sequence>
<keyword evidence="8" id="KW-1185">Reference proteome</keyword>
<dbReference type="SUPFAM" id="SSF88659">
    <property type="entry name" value="Sigma3 and sigma4 domains of RNA polymerase sigma factors"/>
    <property type="match status" value="1"/>
</dbReference>
<dbReference type="InterPro" id="IPR013249">
    <property type="entry name" value="RNA_pol_sigma70_r4_t2"/>
</dbReference>
<dbReference type="PANTHER" id="PTHR43133">
    <property type="entry name" value="RNA POLYMERASE ECF-TYPE SIGMA FACTO"/>
    <property type="match status" value="1"/>
</dbReference>
<evidence type="ECO:0000256" key="4">
    <source>
        <dbReference type="ARBA" id="ARBA00023163"/>
    </source>
</evidence>
<dbReference type="RefSeq" id="WP_025748300.1">
    <property type="nucleotide sequence ID" value="NZ_FOXR01000031.1"/>
</dbReference>
<keyword evidence="4" id="KW-0804">Transcription</keyword>
<dbReference type="InterPro" id="IPR007627">
    <property type="entry name" value="RNA_pol_sigma70_r2"/>
</dbReference>
<dbReference type="NCBIfam" id="TIGR02937">
    <property type="entry name" value="sigma70-ECF"/>
    <property type="match status" value="1"/>
</dbReference>
<evidence type="ECO:0000256" key="2">
    <source>
        <dbReference type="ARBA" id="ARBA00023015"/>
    </source>
</evidence>
<comment type="similarity">
    <text evidence="1">Belongs to the sigma-70 factor family. ECF subfamily.</text>
</comment>
<evidence type="ECO:0000313" key="8">
    <source>
        <dbReference type="Proteomes" id="UP000198577"/>
    </source>
</evidence>
<evidence type="ECO:0000256" key="1">
    <source>
        <dbReference type="ARBA" id="ARBA00010641"/>
    </source>
</evidence>
<dbReference type="CDD" id="cd06171">
    <property type="entry name" value="Sigma70_r4"/>
    <property type="match status" value="1"/>
</dbReference>
<accession>A0A1I5XUR0</accession>
<name>A0A1I5XUR0_9FIRM</name>
<dbReference type="Proteomes" id="UP000198577">
    <property type="component" value="Unassembled WGS sequence"/>
</dbReference>
<dbReference type="PANTHER" id="PTHR43133:SF51">
    <property type="entry name" value="RNA POLYMERASE SIGMA FACTOR"/>
    <property type="match status" value="1"/>
</dbReference>
<evidence type="ECO:0000259" key="6">
    <source>
        <dbReference type="Pfam" id="PF08281"/>
    </source>
</evidence>
<dbReference type="InterPro" id="IPR036388">
    <property type="entry name" value="WH-like_DNA-bd_sf"/>
</dbReference>
<organism evidence="7 8">
    <name type="scientific">Caldicoprobacter faecalis</name>
    <dbReference type="NCBI Taxonomy" id="937334"/>
    <lineage>
        <taxon>Bacteria</taxon>
        <taxon>Bacillati</taxon>
        <taxon>Bacillota</taxon>
        <taxon>Clostridia</taxon>
        <taxon>Caldicoprobacterales</taxon>
        <taxon>Caldicoprobacteraceae</taxon>
        <taxon>Caldicoprobacter</taxon>
    </lineage>
</organism>
<dbReference type="InterPro" id="IPR039425">
    <property type="entry name" value="RNA_pol_sigma-70-like"/>
</dbReference>
<reference evidence="7 8" key="1">
    <citation type="submission" date="2016-10" db="EMBL/GenBank/DDBJ databases">
        <authorList>
            <person name="de Groot N.N."/>
        </authorList>
    </citation>
    <scope>NUCLEOTIDE SEQUENCE [LARGE SCALE GENOMIC DNA]</scope>
    <source>
        <strain evidence="7 8">DSM 20678</strain>
    </source>
</reference>
<dbReference type="STRING" id="937334.SAMN05444406_1315"/>
<dbReference type="InterPro" id="IPR013325">
    <property type="entry name" value="RNA_pol_sigma_r2"/>
</dbReference>
<keyword evidence="2" id="KW-0805">Transcription regulation</keyword>
<dbReference type="Pfam" id="PF08281">
    <property type="entry name" value="Sigma70_r4_2"/>
    <property type="match status" value="1"/>
</dbReference>
<feature type="domain" description="RNA polymerase sigma factor 70 region 4 type 2" evidence="6">
    <location>
        <begin position="100"/>
        <end position="150"/>
    </location>
</feature>
<protein>
    <submittedName>
        <fullName evidence="7">RNA polymerase sigma-70 factor, ECF subfamily</fullName>
    </submittedName>
</protein>
<evidence type="ECO:0000259" key="5">
    <source>
        <dbReference type="Pfam" id="PF04542"/>
    </source>
</evidence>
<evidence type="ECO:0000256" key="3">
    <source>
        <dbReference type="ARBA" id="ARBA00023082"/>
    </source>
</evidence>
<dbReference type="InterPro" id="IPR013324">
    <property type="entry name" value="RNA_pol_sigma_r3/r4-like"/>
</dbReference>
<keyword evidence="3" id="KW-0731">Sigma factor</keyword>
<feature type="domain" description="RNA polymerase sigma-70 region 2" evidence="5">
    <location>
        <begin position="15"/>
        <end position="79"/>
    </location>
</feature>
<gene>
    <name evidence="7" type="ORF">SAMN05444406_1315</name>
</gene>
<dbReference type="SUPFAM" id="SSF88946">
    <property type="entry name" value="Sigma2 domain of RNA polymerase sigma factors"/>
    <property type="match status" value="1"/>
</dbReference>
<evidence type="ECO:0000313" key="7">
    <source>
        <dbReference type="EMBL" id="SFQ35709.1"/>
    </source>
</evidence>